<reference evidence="2" key="1">
    <citation type="submission" date="2022-11" db="UniProtKB">
        <authorList>
            <consortium name="WormBaseParasite"/>
        </authorList>
    </citation>
    <scope>IDENTIFICATION</scope>
</reference>
<evidence type="ECO:0000313" key="1">
    <source>
        <dbReference type="Proteomes" id="UP000887576"/>
    </source>
</evidence>
<organism evidence="1 2">
    <name type="scientific">Panagrolaimus sp. JU765</name>
    <dbReference type="NCBI Taxonomy" id="591449"/>
    <lineage>
        <taxon>Eukaryota</taxon>
        <taxon>Metazoa</taxon>
        <taxon>Ecdysozoa</taxon>
        <taxon>Nematoda</taxon>
        <taxon>Chromadorea</taxon>
        <taxon>Rhabditida</taxon>
        <taxon>Tylenchina</taxon>
        <taxon>Panagrolaimomorpha</taxon>
        <taxon>Panagrolaimoidea</taxon>
        <taxon>Panagrolaimidae</taxon>
        <taxon>Panagrolaimus</taxon>
    </lineage>
</organism>
<name>A0AC34QVT4_9BILA</name>
<accession>A0AC34QVT4</accession>
<dbReference type="Proteomes" id="UP000887576">
    <property type="component" value="Unplaced"/>
</dbReference>
<dbReference type="WBParaSite" id="JU765_v2.g19754.t1">
    <property type="protein sequence ID" value="JU765_v2.g19754.t1"/>
    <property type="gene ID" value="JU765_v2.g19754"/>
</dbReference>
<proteinExistence type="predicted"/>
<protein>
    <submittedName>
        <fullName evidence="2">DUF295 domain-containing protein</fullName>
    </submittedName>
</protein>
<sequence length="279" mass="31518">MLIWLESQRKRMENLRCTITLTTNLHIPGRSVLHVIHGHYLDKLTFVEAWTTFRYAVLDPEHYGKVMSIEEMEDRVLLVAVNESTVVGPGEIKLRLVKGEIDQLSDSNVTSLSELVENQSKLLDFNASTDLVTLHPDFGHFTFVFNVAAITLASNPFVGKTFPVISKSLIVRPDDELIAVKFIDGKLQAERIGVIKFRHCIEEFDPEKRFLIDSDEQFCIEAIFPGPQNSPPNTLLFAIRDRIYLVGTVTKMTEFVGLASFVPKSCDELFDAGENKLCT</sequence>
<evidence type="ECO:0000313" key="2">
    <source>
        <dbReference type="WBParaSite" id="JU765_v2.g19754.t1"/>
    </source>
</evidence>